<comment type="caution">
    <text evidence="2">The sequence shown here is derived from an EMBL/GenBank/DDBJ whole genome shotgun (WGS) entry which is preliminary data.</text>
</comment>
<accession>A0A936K526</accession>
<sequence length="124" mass="13777">MSFARILPAQFCLLLVAVLAMRLGFPLIMIVPLTGMLMVALCIPWAEVRFLMTGVLGLCTLVWAVMTVMRVELRMAYEQPFIRLAAILGGVTLFNAWAAWLLWSSRMACAEEQAETRSATPLAQ</sequence>
<reference evidence="2 3" key="1">
    <citation type="submission" date="2020-10" db="EMBL/GenBank/DDBJ databases">
        <title>Connecting structure to function with the recovery of over 1000 high-quality activated sludge metagenome-assembled genomes encoding full-length rRNA genes using long-read sequencing.</title>
        <authorList>
            <person name="Singleton C.M."/>
            <person name="Petriglieri F."/>
            <person name="Kristensen J.M."/>
            <person name="Kirkegaard R.H."/>
            <person name="Michaelsen T.Y."/>
            <person name="Andersen M.H."/>
            <person name="Karst S.M."/>
            <person name="Dueholm M.S."/>
            <person name="Nielsen P.H."/>
            <person name="Albertsen M."/>
        </authorList>
    </citation>
    <scope>NUCLEOTIDE SEQUENCE [LARGE SCALE GENOMIC DNA]</scope>
    <source>
        <strain evidence="2">OdNE_18-Q3-R46-58_MAXAC.008</strain>
    </source>
</reference>
<dbReference type="EMBL" id="JADKCH010000001">
    <property type="protein sequence ID" value="MBK8571266.1"/>
    <property type="molecule type" value="Genomic_DNA"/>
</dbReference>
<proteinExistence type="predicted"/>
<feature type="transmembrane region" description="Helical" evidence="1">
    <location>
        <begin position="81"/>
        <end position="103"/>
    </location>
</feature>
<gene>
    <name evidence="2" type="ORF">IPN91_01215</name>
</gene>
<keyword evidence="1" id="KW-1133">Transmembrane helix</keyword>
<keyword evidence="1" id="KW-0472">Membrane</keyword>
<evidence type="ECO:0000313" key="3">
    <source>
        <dbReference type="Proteomes" id="UP000709959"/>
    </source>
</evidence>
<evidence type="ECO:0000256" key="1">
    <source>
        <dbReference type="SAM" id="Phobius"/>
    </source>
</evidence>
<protein>
    <submittedName>
        <fullName evidence="2">Uncharacterized protein</fullName>
    </submittedName>
</protein>
<dbReference type="AlphaFoldDB" id="A0A936K526"/>
<organism evidence="2 3">
    <name type="scientific">Candidatus Geothrix odensensis</name>
    <dbReference type="NCBI Taxonomy" id="2954440"/>
    <lineage>
        <taxon>Bacteria</taxon>
        <taxon>Pseudomonadati</taxon>
        <taxon>Acidobacteriota</taxon>
        <taxon>Holophagae</taxon>
        <taxon>Holophagales</taxon>
        <taxon>Holophagaceae</taxon>
        <taxon>Geothrix</taxon>
    </lineage>
</organism>
<feature type="transmembrane region" description="Helical" evidence="1">
    <location>
        <begin position="48"/>
        <end position="69"/>
    </location>
</feature>
<dbReference type="Proteomes" id="UP000709959">
    <property type="component" value="Unassembled WGS sequence"/>
</dbReference>
<keyword evidence="1" id="KW-0812">Transmembrane</keyword>
<name>A0A936K526_9BACT</name>
<evidence type="ECO:0000313" key="2">
    <source>
        <dbReference type="EMBL" id="MBK8571266.1"/>
    </source>
</evidence>